<dbReference type="InterPro" id="IPR001469">
    <property type="entry name" value="ATP_synth_F1_dsu/esu"/>
</dbReference>
<dbReference type="InterPro" id="IPR020546">
    <property type="entry name" value="ATP_synth_F1_dsu/esu_N"/>
</dbReference>
<dbReference type="HAMAP" id="MF_00530">
    <property type="entry name" value="ATP_synth_epsil_bac"/>
    <property type="match status" value="1"/>
</dbReference>
<proteinExistence type="inferred from homology"/>
<evidence type="ECO:0000256" key="8">
    <source>
        <dbReference type="HAMAP-Rule" id="MF_00530"/>
    </source>
</evidence>
<dbReference type="Gene3D" id="2.60.15.10">
    <property type="entry name" value="F0F1 ATP synthase delta/epsilon subunit, N-terminal"/>
    <property type="match status" value="1"/>
</dbReference>
<comment type="similarity">
    <text evidence="2 8 9">Belongs to the ATPase epsilon chain family.</text>
</comment>
<keyword evidence="8" id="KW-1003">Cell membrane</keyword>
<dbReference type="NCBIfam" id="TIGR01216">
    <property type="entry name" value="ATP_synt_epsi"/>
    <property type="match status" value="1"/>
</dbReference>
<dbReference type="InterPro" id="IPR036771">
    <property type="entry name" value="ATPsynth_dsu/esu_N"/>
</dbReference>
<keyword evidence="5 8" id="KW-0472">Membrane</keyword>
<keyword evidence="7 8" id="KW-0066">ATP synthesis</keyword>
<evidence type="ECO:0000256" key="6">
    <source>
        <dbReference type="ARBA" id="ARBA00023196"/>
    </source>
</evidence>
<keyword evidence="8" id="KW-0375">Hydrogen ion transport</keyword>
<protein>
    <recommendedName>
        <fullName evidence="8">ATP synthase epsilon chain</fullName>
    </recommendedName>
    <alternativeName>
        <fullName evidence="8">ATP synthase F1 sector epsilon subunit</fullName>
    </alternativeName>
    <alternativeName>
        <fullName evidence="8">F-ATPase epsilon subunit</fullName>
    </alternativeName>
</protein>
<feature type="domain" description="ATP synthase F1 complex delta/epsilon subunit N-terminal" evidence="10">
    <location>
        <begin position="19"/>
        <end position="96"/>
    </location>
</feature>
<keyword evidence="6 8" id="KW-0139">CF(1)</keyword>
<comment type="subcellular location">
    <subcellularLocation>
        <location evidence="1 8">Cell membrane</location>
        <topology evidence="1 8">Peripheral membrane protein</topology>
    </subcellularLocation>
</comment>
<evidence type="ECO:0000256" key="7">
    <source>
        <dbReference type="ARBA" id="ARBA00023310"/>
    </source>
</evidence>
<name>A0ABU0GL30_9CELL</name>
<dbReference type="PANTHER" id="PTHR13822:SF10">
    <property type="entry name" value="ATP SYNTHASE EPSILON CHAIN, CHLOROPLASTIC"/>
    <property type="match status" value="1"/>
</dbReference>
<evidence type="ECO:0000256" key="4">
    <source>
        <dbReference type="ARBA" id="ARBA00023065"/>
    </source>
</evidence>
<keyword evidence="4 8" id="KW-0406">Ion transport</keyword>
<evidence type="ECO:0000256" key="5">
    <source>
        <dbReference type="ARBA" id="ARBA00023136"/>
    </source>
</evidence>
<comment type="function">
    <text evidence="8">Produces ATP from ADP in the presence of a proton gradient across the membrane.</text>
</comment>
<keyword evidence="12" id="KW-1185">Reference proteome</keyword>
<keyword evidence="3 8" id="KW-0813">Transport</keyword>
<dbReference type="EMBL" id="JAUSVM010000001">
    <property type="protein sequence ID" value="MDQ0425287.1"/>
    <property type="molecule type" value="Genomic_DNA"/>
</dbReference>
<comment type="caution">
    <text evidence="11">The sequence shown here is derived from an EMBL/GenBank/DDBJ whole genome shotgun (WGS) entry which is preliminary data.</text>
</comment>
<dbReference type="PANTHER" id="PTHR13822">
    <property type="entry name" value="ATP SYNTHASE DELTA/EPSILON CHAIN"/>
    <property type="match status" value="1"/>
</dbReference>
<evidence type="ECO:0000256" key="3">
    <source>
        <dbReference type="ARBA" id="ARBA00022448"/>
    </source>
</evidence>
<dbReference type="RefSeq" id="WP_082739905.1">
    <property type="nucleotide sequence ID" value="NZ_CP194061.1"/>
</dbReference>
<dbReference type="Pfam" id="PF02823">
    <property type="entry name" value="ATP-synt_DE_N"/>
    <property type="match status" value="1"/>
</dbReference>
<evidence type="ECO:0000313" key="12">
    <source>
        <dbReference type="Proteomes" id="UP001240250"/>
    </source>
</evidence>
<evidence type="ECO:0000313" key="11">
    <source>
        <dbReference type="EMBL" id="MDQ0425287.1"/>
    </source>
</evidence>
<comment type="subunit">
    <text evidence="8 9">F-type ATPases have 2 components, CF(1) - the catalytic core - and CF(0) - the membrane proton channel. CF(1) has five subunits: alpha(3), beta(3), gamma(1), delta(1), epsilon(1). CF(0) has three main subunits: a, b and c.</text>
</comment>
<evidence type="ECO:0000256" key="9">
    <source>
        <dbReference type="RuleBase" id="RU003656"/>
    </source>
</evidence>
<organism evidence="11 12">
    <name type="scientific">Cellulomonas iranensis</name>
    <dbReference type="NCBI Taxonomy" id="76862"/>
    <lineage>
        <taxon>Bacteria</taxon>
        <taxon>Bacillati</taxon>
        <taxon>Actinomycetota</taxon>
        <taxon>Actinomycetes</taxon>
        <taxon>Micrococcales</taxon>
        <taxon>Cellulomonadaceae</taxon>
        <taxon>Cellulomonas</taxon>
    </lineage>
</organism>
<gene>
    <name evidence="8" type="primary">atpC</name>
    <name evidence="11" type="ORF">JO380_001668</name>
</gene>
<dbReference type="Proteomes" id="UP001240250">
    <property type="component" value="Unassembled WGS sequence"/>
</dbReference>
<reference evidence="11 12" key="1">
    <citation type="submission" date="2023-07" db="EMBL/GenBank/DDBJ databases">
        <title>Sequencing the genomes of 1000 actinobacteria strains.</title>
        <authorList>
            <person name="Klenk H.-P."/>
        </authorList>
    </citation>
    <scope>NUCLEOTIDE SEQUENCE [LARGE SCALE GENOMIC DNA]</scope>
    <source>
        <strain evidence="11 12">DSM 14785</strain>
    </source>
</reference>
<dbReference type="SUPFAM" id="SSF51344">
    <property type="entry name" value="Epsilon subunit of F1F0-ATP synthase N-terminal domain"/>
    <property type="match status" value="1"/>
</dbReference>
<accession>A0ABU0GL30</accession>
<evidence type="ECO:0000259" key="10">
    <source>
        <dbReference type="Pfam" id="PF02823"/>
    </source>
</evidence>
<sequence>MSVAASPSPTPQHRAAGLLTVQVVAPDGVRWSGNARGVTVPSVSGSLGILPRHEPVAAVLAAGVVRVRPATGDPVEVTVTGGFVVVDDDEVSVLADGTVAPGDA</sequence>
<evidence type="ECO:0000256" key="2">
    <source>
        <dbReference type="ARBA" id="ARBA00005712"/>
    </source>
</evidence>
<evidence type="ECO:0000256" key="1">
    <source>
        <dbReference type="ARBA" id="ARBA00004202"/>
    </source>
</evidence>